<name>A0A0M3HM62_ASCLU</name>
<dbReference type="Pfam" id="PF00188">
    <property type="entry name" value="CAP"/>
    <property type="match status" value="1"/>
</dbReference>
<reference evidence="3" key="1">
    <citation type="submission" date="2017-02" db="UniProtKB">
        <authorList>
            <consortium name="WormBaseParasite"/>
        </authorList>
    </citation>
    <scope>IDENTIFICATION</scope>
</reference>
<evidence type="ECO:0000313" key="3">
    <source>
        <dbReference type="WBParaSite" id="ALUE_0000260701-mRNA-1"/>
    </source>
</evidence>
<sequence>HWDCDLENKAQKWADLCLFEHSPVAFREAGENLYEFLTSKDMDPVGRFIDGFLPDDF</sequence>
<dbReference type="WBParaSite" id="ALUE_0000260701-mRNA-1">
    <property type="protein sequence ID" value="ALUE_0000260701-mRNA-1"/>
    <property type="gene ID" value="ALUE_0000260701"/>
</dbReference>
<dbReference type="AlphaFoldDB" id="A0A0M3HM62"/>
<evidence type="ECO:0000313" key="2">
    <source>
        <dbReference type="Proteomes" id="UP000036681"/>
    </source>
</evidence>
<accession>A0A0M3HM62</accession>
<feature type="domain" description="SCP" evidence="1">
    <location>
        <begin position="2"/>
        <end position="41"/>
    </location>
</feature>
<protein>
    <submittedName>
        <fullName evidence="3">SCP domain-containing protein</fullName>
    </submittedName>
</protein>
<evidence type="ECO:0000259" key="1">
    <source>
        <dbReference type="Pfam" id="PF00188"/>
    </source>
</evidence>
<proteinExistence type="predicted"/>
<dbReference type="SUPFAM" id="SSF55797">
    <property type="entry name" value="PR-1-like"/>
    <property type="match status" value="1"/>
</dbReference>
<organism evidence="2 3">
    <name type="scientific">Ascaris lumbricoides</name>
    <name type="common">Giant roundworm</name>
    <dbReference type="NCBI Taxonomy" id="6252"/>
    <lineage>
        <taxon>Eukaryota</taxon>
        <taxon>Metazoa</taxon>
        <taxon>Ecdysozoa</taxon>
        <taxon>Nematoda</taxon>
        <taxon>Chromadorea</taxon>
        <taxon>Rhabditida</taxon>
        <taxon>Spirurina</taxon>
        <taxon>Ascaridomorpha</taxon>
        <taxon>Ascaridoidea</taxon>
        <taxon>Ascarididae</taxon>
        <taxon>Ascaris</taxon>
    </lineage>
</organism>
<dbReference type="Gene3D" id="3.40.33.10">
    <property type="entry name" value="CAP"/>
    <property type="match status" value="1"/>
</dbReference>
<dbReference type="InterPro" id="IPR035940">
    <property type="entry name" value="CAP_sf"/>
</dbReference>
<dbReference type="InterPro" id="IPR014044">
    <property type="entry name" value="CAP_dom"/>
</dbReference>
<dbReference type="Proteomes" id="UP000036681">
    <property type="component" value="Unplaced"/>
</dbReference>
<keyword evidence="2" id="KW-1185">Reference proteome</keyword>